<dbReference type="SUPFAM" id="SSF55383">
    <property type="entry name" value="Copper amine oxidase, domain N"/>
    <property type="match status" value="1"/>
</dbReference>
<dbReference type="Proteomes" id="UP001519344">
    <property type="component" value="Unassembled WGS sequence"/>
</dbReference>
<dbReference type="Gene3D" id="3.30.457.10">
    <property type="entry name" value="Copper amine oxidase-like, N-terminal domain"/>
    <property type="match status" value="1"/>
</dbReference>
<evidence type="ECO:0000313" key="5">
    <source>
        <dbReference type="Proteomes" id="UP001519344"/>
    </source>
</evidence>
<evidence type="ECO:0000259" key="3">
    <source>
        <dbReference type="Pfam" id="PF07833"/>
    </source>
</evidence>
<dbReference type="EMBL" id="JAGGKV010000003">
    <property type="protein sequence ID" value="MBP1962298.1"/>
    <property type="molecule type" value="Genomic_DNA"/>
</dbReference>
<comment type="caution">
    <text evidence="4">The sequence shown here is derived from an EMBL/GenBank/DDBJ whole genome shotgun (WGS) entry which is preliminary data.</text>
</comment>
<accession>A0ABS4HUK8</accession>
<evidence type="ECO:0000256" key="2">
    <source>
        <dbReference type="SAM" id="SignalP"/>
    </source>
</evidence>
<name>A0ABS4HUK8_9BACL</name>
<organism evidence="4 5">
    <name type="scientific">Paenibacillus aceris</name>
    <dbReference type="NCBI Taxonomy" id="869555"/>
    <lineage>
        <taxon>Bacteria</taxon>
        <taxon>Bacillati</taxon>
        <taxon>Bacillota</taxon>
        <taxon>Bacilli</taxon>
        <taxon>Bacillales</taxon>
        <taxon>Paenibacillaceae</taxon>
        <taxon>Paenibacillus</taxon>
    </lineage>
</organism>
<feature type="signal peptide" evidence="2">
    <location>
        <begin position="1"/>
        <end position="27"/>
    </location>
</feature>
<evidence type="ECO:0000256" key="1">
    <source>
        <dbReference type="SAM" id="MobiDB-lite"/>
    </source>
</evidence>
<evidence type="ECO:0000313" key="4">
    <source>
        <dbReference type="EMBL" id="MBP1962298.1"/>
    </source>
</evidence>
<dbReference type="InterPro" id="IPR036582">
    <property type="entry name" value="Mao_N_sf"/>
</dbReference>
<feature type="domain" description="Copper amine oxidase-like N-terminal" evidence="3">
    <location>
        <begin position="121"/>
        <end position="185"/>
    </location>
</feature>
<keyword evidence="5" id="KW-1185">Reference proteome</keyword>
<feature type="chain" id="PRO_5047290564" description="Copper amine oxidase-like N-terminal domain-containing protein" evidence="2">
    <location>
        <begin position="28"/>
        <end position="330"/>
    </location>
</feature>
<protein>
    <recommendedName>
        <fullName evidence="3">Copper amine oxidase-like N-terminal domain-containing protein</fullName>
    </recommendedName>
</protein>
<dbReference type="InterPro" id="IPR012854">
    <property type="entry name" value="Cu_amine_oxidase-like_N"/>
</dbReference>
<proteinExistence type="predicted"/>
<feature type="domain" description="Copper amine oxidase-like N-terminal" evidence="3">
    <location>
        <begin position="55"/>
        <end position="108"/>
    </location>
</feature>
<sequence length="330" mass="35800">MKVTNRIKAAAGLSLALFMGMSTGASAAQAPIDLDVYQVPMHFTFDGKEYAPPEGQMGFIYEGSTYVPIRFISYSLDKAVKWDADTYTVTISEPKETDKINIKEYKLNAQVYSKSNEKLDKAKLTSSKLNVYKEKIAYVFDGVAKSPSDDLPGYIVDGSLYVPIRFFSESVGKTINWDPKTYTVSAVTTPVKKDPEVIVPETPKTEPTAPAAGGSTVGGGGAVGGGGGGGSTKPSLDSIKSETEAQLRDLQTKSKEELTSLYNQYKSTHDTSLIADASTKIDEADSTFNQLMSDLNTKLSNNGYDTSIVDTYRAEYEQIKEDAKNDILGK</sequence>
<dbReference type="Pfam" id="PF07833">
    <property type="entry name" value="Cu_amine_oxidN1"/>
    <property type="match status" value="2"/>
</dbReference>
<feature type="compositionally biased region" description="Gly residues" evidence="1">
    <location>
        <begin position="215"/>
        <end position="231"/>
    </location>
</feature>
<feature type="region of interest" description="Disordered" evidence="1">
    <location>
        <begin position="199"/>
        <end position="239"/>
    </location>
</feature>
<gene>
    <name evidence="4" type="ORF">J2Z65_001497</name>
</gene>
<feature type="compositionally biased region" description="Low complexity" evidence="1">
    <location>
        <begin position="200"/>
        <end position="214"/>
    </location>
</feature>
<reference evidence="4 5" key="1">
    <citation type="submission" date="2021-03" db="EMBL/GenBank/DDBJ databases">
        <title>Genomic Encyclopedia of Type Strains, Phase IV (KMG-IV): sequencing the most valuable type-strain genomes for metagenomic binning, comparative biology and taxonomic classification.</title>
        <authorList>
            <person name="Goeker M."/>
        </authorList>
    </citation>
    <scope>NUCLEOTIDE SEQUENCE [LARGE SCALE GENOMIC DNA]</scope>
    <source>
        <strain evidence="4 5">DSM 24950</strain>
    </source>
</reference>
<keyword evidence="2" id="KW-0732">Signal</keyword>
<dbReference type="RefSeq" id="WP_167061645.1">
    <property type="nucleotide sequence ID" value="NZ_JAAOZR010000024.1"/>
</dbReference>